<accession>A0ABZ1B3Z2</accession>
<evidence type="ECO:0000259" key="5">
    <source>
        <dbReference type="PROSITE" id="PS51077"/>
    </source>
</evidence>
<name>A0ABZ1B3Z2_9ACTN</name>
<dbReference type="EMBL" id="CP141261">
    <property type="protein sequence ID" value="WRL65102.1"/>
    <property type="molecule type" value="Genomic_DNA"/>
</dbReference>
<dbReference type="InterPro" id="IPR000835">
    <property type="entry name" value="HTH_MarR-typ"/>
</dbReference>
<evidence type="ECO:0000256" key="3">
    <source>
        <dbReference type="ARBA" id="ARBA00023163"/>
    </source>
</evidence>
<dbReference type="InterPro" id="IPR014757">
    <property type="entry name" value="Tscrpt_reg_IclR_C"/>
</dbReference>
<dbReference type="InterPro" id="IPR036390">
    <property type="entry name" value="WH_DNA-bd_sf"/>
</dbReference>
<dbReference type="PROSITE" id="PS51077">
    <property type="entry name" value="HTH_ICLR"/>
    <property type="match status" value="1"/>
</dbReference>
<keyword evidence="2" id="KW-0238">DNA-binding</keyword>
<keyword evidence="8" id="KW-1185">Reference proteome</keyword>
<dbReference type="Gene3D" id="1.10.10.10">
    <property type="entry name" value="Winged helix-like DNA-binding domain superfamily/Winged helix DNA-binding domain"/>
    <property type="match status" value="1"/>
</dbReference>
<dbReference type="SUPFAM" id="SSF55781">
    <property type="entry name" value="GAF domain-like"/>
    <property type="match status" value="1"/>
</dbReference>
<dbReference type="InterPro" id="IPR029016">
    <property type="entry name" value="GAF-like_dom_sf"/>
</dbReference>
<gene>
    <name evidence="7" type="ORF">U6N30_05285</name>
</gene>
<feature type="domain" description="HTH iclR-type" evidence="5">
    <location>
        <begin position="1"/>
        <end position="63"/>
    </location>
</feature>
<evidence type="ECO:0000256" key="1">
    <source>
        <dbReference type="ARBA" id="ARBA00023015"/>
    </source>
</evidence>
<keyword evidence="1" id="KW-0805">Transcription regulation</keyword>
<dbReference type="PROSITE" id="PS51078">
    <property type="entry name" value="ICLR_ED"/>
    <property type="match status" value="1"/>
</dbReference>
<dbReference type="InterPro" id="IPR011991">
    <property type="entry name" value="ArsR-like_HTH"/>
</dbReference>
<proteinExistence type="predicted"/>
<keyword evidence="3" id="KW-0804">Transcription</keyword>
<reference evidence="7 8" key="1">
    <citation type="submission" date="2023-12" db="EMBL/GenBank/DDBJ databases">
        <title>Blastococcus brunescens sp. nov., an actonobacterium isolated from sandstone collected in sahara desert.</title>
        <authorList>
            <person name="Gtari M."/>
            <person name="Ghodhbane F."/>
        </authorList>
    </citation>
    <scope>NUCLEOTIDE SEQUENCE [LARGE SCALE GENOMIC DNA]</scope>
    <source>
        <strain evidence="7 8">BMG 8361</strain>
    </source>
</reference>
<dbReference type="Gene3D" id="3.30.450.40">
    <property type="match status" value="1"/>
</dbReference>
<dbReference type="SMART" id="SM00346">
    <property type="entry name" value="HTH_ICLR"/>
    <property type="match status" value="1"/>
</dbReference>
<evidence type="ECO:0000259" key="6">
    <source>
        <dbReference type="PROSITE" id="PS51078"/>
    </source>
</evidence>
<evidence type="ECO:0000256" key="2">
    <source>
        <dbReference type="ARBA" id="ARBA00023125"/>
    </source>
</evidence>
<dbReference type="Pfam" id="PF01614">
    <property type="entry name" value="IclR_C"/>
    <property type="match status" value="1"/>
</dbReference>
<dbReference type="InterPro" id="IPR050707">
    <property type="entry name" value="HTH_MetabolicPath_Reg"/>
</dbReference>
<dbReference type="InterPro" id="IPR036388">
    <property type="entry name" value="WH-like_DNA-bd_sf"/>
</dbReference>
<dbReference type="PANTHER" id="PTHR30136:SF24">
    <property type="entry name" value="HTH-TYPE TRANSCRIPTIONAL REPRESSOR ALLR"/>
    <property type="match status" value="1"/>
</dbReference>
<dbReference type="SUPFAM" id="SSF46785">
    <property type="entry name" value="Winged helix' DNA-binding domain"/>
    <property type="match status" value="1"/>
</dbReference>
<dbReference type="PANTHER" id="PTHR30136">
    <property type="entry name" value="HELIX-TURN-HELIX TRANSCRIPTIONAL REGULATOR, ICLR FAMILY"/>
    <property type="match status" value="1"/>
</dbReference>
<protein>
    <submittedName>
        <fullName evidence="7">Helix-turn-helix domain-containing protein</fullName>
    </submittedName>
</protein>
<feature type="region of interest" description="Disordered" evidence="4">
    <location>
        <begin position="114"/>
        <end position="184"/>
    </location>
</feature>
<evidence type="ECO:0000313" key="7">
    <source>
        <dbReference type="EMBL" id="WRL65102.1"/>
    </source>
</evidence>
<dbReference type="InterPro" id="IPR005471">
    <property type="entry name" value="Tscrpt_reg_IclR_N"/>
</dbReference>
<dbReference type="Pfam" id="PF12802">
    <property type="entry name" value="MarR_2"/>
    <property type="match status" value="1"/>
</dbReference>
<sequence length="184" mass="20054">MTAVSTALRVLEHVAVHQPIGVSDLARALELPKSTVQRTLKELSDAHWVEQESDGSRRWVQTVKLLNLAREDGGRSIRARALPVMRSLLRQVDENIHLALRSGSTAALIEKLESSRSVRPVDPSGCPIPSTCPPPGRPCSRGRRRTTSTSTSPRHTETFRPTPRSSTLLSSPTSSRRSGPAATP</sequence>
<feature type="compositionally biased region" description="Low complexity" evidence="4">
    <location>
        <begin position="160"/>
        <end position="178"/>
    </location>
</feature>
<feature type="domain" description="IclR-ED" evidence="6">
    <location>
        <begin position="64"/>
        <end position="184"/>
    </location>
</feature>
<dbReference type="Proteomes" id="UP001324287">
    <property type="component" value="Chromosome"/>
</dbReference>
<evidence type="ECO:0000256" key="4">
    <source>
        <dbReference type="SAM" id="MobiDB-lite"/>
    </source>
</evidence>
<evidence type="ECO:0000313" key="8">
    <source>
        <dbReference type="Proteomes" id="UP001324287"/>
    </source>
</evidence>
<organism evidence="7 8">
    <name type="scientific">Blastococcus brunescens</name>
    <dbReference type="NCBI Taxonomy" id="1564165"/>
    <lineage>
        <taxon>Bacteria</taxon>
        <taxon>Bacillati</taxon>
        <taxon>Actinomycetota</taxon>
        <taxon>Actinomycetes</taxon>
        <taxon>Geodermatophilales</taxon>
        <taxon>Geodermatophilaceae</taxon>
        <taxon>Blastococcus</taxon>
    </lineage>
</organism>
<dbReference type="CDD" id="cd00090">
    <property type="entry name" value="HTH_ARSR"/>
    <property type="match status" value="1"/>
</dbReference>